<dbReference type="EMBL" id="OZ075116">
    <property type="protein sequence ID" value="CAL5077275.1"/>
    <property type="molecule type" value="Genomic_DNA"/>
</dbReference>
<proteinExistence type="predicted"/>
<dbReference type="PANTHER" id="PTHR34709:SF61">
    <property type="entry name" value="OS07G0229100 PROTEIN"/>
    <property type="match status" value="1"/>
</dbReference>
<evidence type="ECO:0000313" key="2">
    <source>
        <dbReference type="Proteomes" id="UP001497457"/>
    </source>
</evidence>
<evidence type="ECO:0008006" key="3">
    <source>
        <dbReference type="Google" id="ProtNLM"/>
    </source>
</evidence>
<dbReference type="PANTHER" id="PTHR34709">
    <property type="entry name" value="OS10G0396666 PROTEIN"/>
    <property type="match status" value="1"/>
</dbReference>
<dbReference type="InterPro" id="IPR055312">
    <property type="entry name" value="FBL15-like"/>
</dbReference>
<reference evidence="2" key="1">
    <citation type="submission" date="2024-06" db="EMBL/GenBank/DDBJ databases">
        <authorList>
            <person name="Ryan C."/>
        </authorList>
    </citation>
    <scope>NUCLEOTIDE SEQUENCE [LARGE SCALE GENOMIC DNA]</scope>
</reference>
<sequence>MEDFSVLSRVNHLVLYVHNQGHAFGAGLFHVLRMCSDLEEMALALHPRNDLEVRSQCESGCVCDQPSNWKTDELTLNHLQEVVIIDMTETDHEVAFVKQLINWAVKFKRMRLIYRLMSVSKAKEAHEKLLSFAMPETCVRLEEYPRRAPKFLSDRSCVGLTWSTGFIICSSSRN</sequence>
<dbReference type="Proteomes" id="UP001497457">
    <property type="component" value="Chromosome 6rd"/>
</dbReference>
<dbReference type="AlphaFoldDB" id="A0ABC9FN74"/>
<reference evidence="1 2" key="2">
    <citation type="submission" date="2024-10" db="EMBL/GenBank/DDBJ databases">
        <authorList>
            <person name="Ryan C."/>
        </authorList>
    </citation>
    <scope>NUCLEOTIDE SEQUENCE [LARGE SCALE GENOMIC DNA]</scope>
</reference>
<gene>
    <name evidence="1" type="ORF">URODEC1_LOCUS106578</name>
</gene>
<name>A0ABC9FN74_9POAL</name>
<evidence type="ECO:0000313" key="1">
    <source>
        <dbReference type="EMBL" id="CAL5077275.1"/>
    </source>
</evidence>
<accession>A0ABC9FN74</accession>
<protein>
    <recommendedName>
        <fullName evidence="3">FBD domain-containing protein</fullName>
    </recommendedName>
</protein>
<organism evidence="1 2">
    <name type="scientific">Urochloa decumbens</name>
    <dbReference type="NCBI Taxonomy" id="240449"/>
    <lineage>
        <taxon>Eukaryota</taxon>
        <taxon>Viridiplantae</taxon>
        <taxon>Streptophyta</taxon>
        <taxon>Embryophyta</taxon>
        <taxon>Tracheophyta</taxon>
        <taxon>Spermatophyta</taxon>
        <taxon>Magnoliopsida</taxon>
        <taxon>Liliopsida</taxon>
        <taxon>Poales</taxon>
        <taxon>Poaceae</taxon>
        <taxon>PACMAD clade</taxon>
        <taxon>Panicoideae</taxon>
        <taxon>Panicodae</taxon>
        <taxon>Paniceae</taxon>
        <taxon>Melinidinae</taxon>
        <taxon>Urochloa</taxon>
    </lineage>
</organism>
<keyword evidence="2" id="KW-1185">Reference proteome</keyword>